<keyword evidence="4 9" id="KW-0812">Transmembrane</keyword>
<name>A0ABS4JRJ3_9FIRM</name>
<dbReference type="EC" id="7.1.1.-" evidence="9"/>
<keyword evidence="9" id="KW-1003">Cell membrane</keyword>
<dbReference type="NCBIfam" id="NF004320">
    <property type="entry name" value="PRK05715.1-2"/>
    <property type="match status" value="1"/>
</dbReference>
<evidence type="ECO:0000256" key="9">
    <source>
        <dbReference type="HAMAP-Rule" id="MF_01456"/>
    </source>
</evidence>
<dbReference type="InterPro" id="IPR039428">
    <property type="entry name" value="NUOK/Mnh_C1-like"/>
</dbReference>
<dbReference type="Pfam" id="PF00420">
    <property type="entry name" value="Oxidored_q2"/>
    <property type="match status" value="1"/>
</dbReference>
<dbReference type="Gene3D" id="1.10.287.3510">
    <property type="match status" value="1"/>
</dbReference>
<comment type="function">
    <text evidence="9">NDH-1 shuttles electrons from NADH, via FMN and iron-sulfur (Fe-S) centers, to quinones in the respiratory chain. The immediate electron acceptor for the enzyme in this species is believed to be a menaquinone. Couples the redox reaction to proton translocation (for every two electrons transferred, four hydrogen ions are translocated across the cytoplasmic membrane), and thus conserves the redox energy in a proton gradient.</text>
</comment>
<organism evidence="10 11">
    <name type="scientific">Symbiobacterium terraclitae</name>
    <dbReference type="NCBI Taxonomy" id="557451"/>
    <lineage>
        <taxon>Bacteria</taxon>
        <taxon>Bacillati</taxon>
        <taxon>Bacillota</taxon>
        <taxon>Clostridia</taxon>
        <taxon>Eubacteriales</taxon>
        <taxon>Symbiobacteriaceae</taxon>
        <taxon>Symbiobacterium</taxon>
    </lineage>
</organism>
<feature type="transmembrane region" description="Helical" evidence="9">
    <location>
        <begin position="64"/>
        <end position="87"/>
    </location>
</feature>
<accession>A0ABS4JRJ3</accession>
<feature type="transmembrane region" description="Helical" evidence="9">
    <location>
        <begin position="6"/>
        <end position="27"/>
    </location>
</feature>
<keyword evidence="9" id="KW-0874">Quinone</keyword>
<comment type="subunit">
    <text evidence="9">NDH-1 is composed of 14 different subunits. Subunits NuoA, H, J, K, L, M, N constitute the membrane sector of the complex.</text>
</comment>
<comment type="subcellular location">
    <subcellularLocation>
        <location evidence="9">Cell membrane</location>
        <topology evidence="9">Multi-pass membrane protein</topology>
    </subcellularLocation>
    <subcellularLocation>
        <location evidence="1">Membrane</location>
        <topology evidence="1">Multi-pass membrane protein</topology>
    </subcellularLocation>
</comment>
<evidence type="ECO:0000256" key="2">
    <source>
        <dbReference type="ARBA" id="ARBA00010519"/>
    </source>
</evidence>
<comment type="similarity">
    <text evidence="2 9">Belongs to the complex I subunit 4L family.</text>
</comment>
<keyword evidence="3 9" id="KW-0813">Transport</keyword>
<dbReference type="NCBIfam" id="NF004321">
    <property type="entry name" value="PRK05715.1-3"/>
    <property type="match status" value="1"/>
</dbReference>
<keyword evidence="5 9" id="KW-1278">Translocase</keyword>
<evidence type="ECO:0000256" key="1">
    <source>
        <dbReference type="ARBA" id="ARBA00004141"/>
    </source>
</evidence>
<evidence type="ECO:0000256" key="3">
    <source>
        <dbReference type="ARBA" id="ARBA00022448"/>
    </source>
</evidence>
<evidence type="ECO:0000256" key="5">
    <source>
        <dbReference type="ARBA" id="ARBA00022967"/>
    </source>
</evidence>
<evidence type="ECO:0000313" key="11">
    <source>
        <dbReference type="Proteomes" id="UP001519289"/>
    </source>
</evidence>
<evidence type="ECO:0000313" key="10">
    <source>
        <dbReference type="EMBL" id="MBP2017580.1"/>
    </source>
</evidence>
<proteinExistence type="inferred from homology"/>
<dbReference type="PANTHER" id="PTHR11434:SF21">
    <property type="entry name" value="NADH DEHYDROGENASE SUBUNIT 4L-RELATED"/>
    <property type="match status" value="1"/>
</dbReference>
<evidence type="ECO:0000256" key="4">
    <source>
        <dbReference type="ARBA" id="ARBA00022692"/>
    </source>
</evidence>
<dbReference type="HAMAP" id="MF_01456">
    <property type="entry name" value="NDH1_NuoK"/>
    <property type="match status" value="1"/>
</dbReference>
<keyword evidence="11" id="KW-1185">Reference proteome</keyword>
<protein>
    <recommendedName>
        <fullName evidence="9">NADH-quinone oxidoreductase subunit K</fullName>
        <ecNumber evidence="9">7.1.1.-</ecNumber>
    </recommendedName>
    <alternativeName>
        <fullName evidence="9">NADH dehydrogenase I subunit K</fullName>
    </alternativeName>
    <alternativeName>
        <fullName evidence="9">NDH-1 subunit K</fullName>
    </alternativeName>
</protein>
<keyword evidence="6 9" id="KW-1133">Transmembrane helix</keyword>
<dbReference type="EMBL" id="JAGGLG010000006">
    <property type="protein sequence ID" value="MBP2017580.1"/>
    <property type="molecule type" value="Genomic_DNA"/>
</dbReference>
<gene>
    <name evidence="9" type="primary">nuoK</name>
    <name evidence="10" type="ORF">J2Z79_000965</name>
</gene>
<evidence type="ECO:0000256" key="6">
    <source>
        <dbReference type="ARBA" id="ARBA00022989"/>
    </source>
</evidence>
<dbReference type="Proteomes" id="UP001519289">
    <property type="component" value="Unassembled WGS sequence"/>
</dbReference>
<comment type="caution">
    <text evidence="10">The sequence shown here is derived from an EMBL/GenBank/DDBJ whole genome shotgun (WGS) entry which is preliminary data.</text>
</comment>
<dbReference type="InterPro" id="IPR001133">
    <property type="entry name" value="NADH_UbQ_OxRdtase_chain4L/K"/>
</dbReference>
<dbReference type="RefSeq" id="WP_425353532.1">
    <property type="nucleotide sequence ID" value="NZ_JAGGLG010000006.1"/>
</dbReference>
<reference evidence="10 11" key="1">
    <citation type="submission" date="2021-03" db="EMBL/GenBank/DDBJ databases">
        <title>Genomic Encyclopedia of Type Strains, Phase IV (KMG-IV): sequencing the most valuable type-strain genomes for metagenomic binning, comparative biology and taxonomic classification.</title>
        <authorList>
            <person name="Goeker M."/>
        </authorList>
    </citation>
    <scope>NUCLEOTIDE SEQUENCE [LARGE SCALE GENOMIC DNA]</scope>
    <source>
        <strain evidence="10 11">DSM 27138</strain>
    </source>
</reference>
<comment type="catalytic activity">
    <reaction evidence="9">
        <text>a quinone + NADH + 5 H(+)(in) = a quinol + NAD(+) + 4 H(+)(out)</text>
        <dbReference type="Rhea" id="RHEA:57888"/>
        <dbReference type="ChEBI" id="CHEBI:15378"/>
        <dbReference type="ChEBI" id="CHEBI:24646"/>
        <dbReference type="ChEBI" id="CHEBI:57540"/>
        <dbReference type="ChEBI" id="CHEBI:57945"/>
        <dbReference type="ChEBI" id="CHEBI:132124"/>
    </reaction>
</comment>
<dbReference type="PANTHER" id="PTHR11434">
    <property type="entry name" value="NADH-UBIQUINONE OXIDOREDUCTASE SUBUNIT ND4L"/>
    <property type="match status" value="1"/>
</dbReference>
<keyword evidence="8 9" id="KW-0472">Membrane</keyword>
<sequence>MMPAFALNAYVALSAVLFALGGIGVLVRRSPLAMLMSIELMLNSANLLFVAFGRAHGGYEGQIMAFLVITVAAAEVAIGLALTVLLFRRREHADVDEITELKR</sequence>
<feature type="transmembrane region" description="Helical" evidence="9">
    <location>
        <begin position="32"/>
        <end position="52"/>
    </location>
</feature>
<evidence type="ECO:0000256" key="8">
    <source>
        <dbReference type="ARBA" id="ARBA00023136"/>
    </source>
</evidence>
<evidence type="ECO:0000256" key="7">
    <source>
        <dbReference type="ARBA" id="ARBA00023027"/>
    </source>
</evidence>
<keyword evidence="7 9" id="KW-0520">NAD</keyword>